<proteinExistence type="predicted"/>
<dbReference type="InterPro" id="IPR036010">
    <property type="entry name" value="2Fe-2S_ferredoxin-like_sf"/>
</dbReference>
<dbReference type="GO" id="GO:0051536">
    <property type="term" value="F:iron-sulfur cluster binding"/>
    <property type="evidence" value="ECO:0007669"/>
    <property type="project" value="InterPro"/>
</dbReference>
<dbReference type="InterPro" id="IPR012675">
    <property type="entry name" value="Beta-grasp_dom_sf"/>
</dbReference>
<dbReference type="Pfam" id="PF00111">
    <property type="entry name" value="Fer2"/>
    <property type="match status" value="1"/>
</dbReference>
<feature type="domain" description="2Fe-2S ferredoxin-type" evidence="1">
    <location>
        <begin position="2"/>
        <end position="83"/>
    </location>
</feature>
<dbReference type="InterPro" id="IPR042259">
    <property type="entry name" value="Raco-like_middle_sf"/>
</dbReference>
<dbReference type="EMBL" id="DROK01000141">
    <property type="protein sequence ID" value="HHI97147.1"/>
    <property type="molecule type" value="Genomic_DNA"/>
</dbReference>
<reference evidence="2" key="1">
    <citation type="journal article" date="2020" name="mSystems">
        <title>Genome- and Community-Level Interaction Insights into Carbon Utilization and Element Cycling Functions of Hydrothermarchaeota in Hydrothermal Sediment.</title>
        <authorList>
            <person name="Zhou Z."/>
            <person name="Liu Y."/>
            <person name="Xu W."/>
            <person name="Pan J."/>
            <person name="Luo Z.H."/>
            <person name="Li M."/>
        </authorList>
    </citation>
    <scope>NUCLEOTIDE SEQUENCE [LARGE SCALE GENOMIC DNA]</scope>
    <source>
        <strain evidence="2">HyVt-533</strain>
    </source>
</reference>
<dbReference type="CDD" id="cd00207">
    <property type="entry name" value="fer2"/>
    <property type="match status" value="1"/>
</dbReference>
<dbReference type="Pfam" id="PF17650">
    <property type="entry name" value="RACo_linker"/>
    <property type="match status" value="1"/>
</dbReference>
<dbReference type="Proteomes" id="UP000886101">
    <property type="component" value="Unassembled WGS sequence"/>
</dbReference>
<dbReference type="InterPro" id="IPR001041">
    <property type="entry name" value="2Fe-2S_ferredoxin-type"/>
</dbReference>
<dbReference type="Gene3D" id="3.10.20.30">
    <property type="match status" value="1"/>
</dbReference>
<dbReference type="SUPFAM" id="SSF53067">
    <property type="entry name" value="Actin-like ATPase domain"/>
    <property type="match status" value="1"/>
</dbReference>
<comment type="caution">
    <text evidence="2">The sequence shown here is derived from an EMBL/GenBank/DDBJ whole genome shotgun (WGS) entry which is preliminary data.</text>
</comment>
<name>A0A7V5P006_9BACT</name>
<dbReference type="PANTHER" id="PTHR42895">
    <property type="entry name" value="IRON-SULFUR CLUSTER-BINDING PROTEIN-RELATED"/>
    <property type="match status" value="1"/>
</dbReference>
<dbReference type="PANTHER" id="PTHR42895:SF2">
    <property type="entry name" value="IRON-SULFUR CLUSTER PROTEIN"/>
    <property type="match status" value="1"/>
</dbReference>
<dbReference type="InterPro" id="IPR041414">
    <property type="entry name" value="Raco-like_middle"/>
</dbReference>
<dbReference type="InterPro" id="IPR043129">
    <property type="entry name" value="ATPase_NBD"/>
</dbReference>
<dbReference type="PROSITE" id="PS51085">
    <property type="entry name" value="2FE2S_FER_2"/>
    <property type="match status" value="1"/>
</dbReference>
<gene>
    <name evidence="2" type="ORF">ENJ96_04775</name>
</gene>
<evidence type="ECO:0000313" key="2">
    <source>
        <dbReference type="EMBL" id="HHI97147.1"/>
    </source>
</evidence>
<organism evidence="2">
    <name type="scientific">Thermodesulfatator atlanticus</name>
    <dbReference type="NCBI Taxonomy" id="501497"/>
    <lineage>
        <taxon>Bacteria</taxon>
        <taxon>Pseudomonadati</taxon>
        <taxon>Thermodesulfobacteriota</taxon>
        <taxon>Thermodesulfobacteria</taxon>
        <taxon>Thermodesulfobacteriales</taxon>
        <taxon>Thermodesulfatatoraceae</taxon>
        <taxon>Thermodesulfatator</taxon>
    </lineage>
</organism>
<dbReference type="Gene3D" id="3.30.420.480">
    <property type="entry name" value="Domain of unknown function (DUF4445)"/>
    <property type="match status" value="1"/>
</dbReference>
<accession>A0A7V5P006</accession>
<sequence length="635" mass="69101">MPKVTFLPANVTVEVPAGETVIRAAMKAGVHINASCGGAGVCGKCRVFVEEGEAEGEPLPEGGFKACTLTPKTDLVIRVPVESEVDRRALLRPIGKVATSWLEARGPAEFPLAPILKKYYLELDPPSLENNLPDFPRLETALLAELAKEGVQAQKLDLDWRLLKKLPYVLRKKDFKLTATVFKEDPWPYLLEVEAGDERARFWAVAVDVGTTTVCVQLLDLVSGEVLAETSDYNPQISYGEDVISRIEYARREGALQILQEKILSCLRRLIEELGAQKGVSPQDISFISVAGNTVMSHFLLGLEPRFLRETPYVPVTTRFPYLPADELGLPGGRKARVFLAPCVASYVGGDIVAGVVAAGIAREEPLSLFIDIGTNGEIVVGNQDFLACAACSAGPAFEGGGIKCGMRATLGAIEAVHIDPVTLEPMILTIGNKKPKGICGSGIISLLANLFLEGVIDQSGKYRRDLKHPRIREGRDGYEYVLVWGKDSATGEDIVFTEADIDNLIRAKGAMFAGYQTLLESVGLEINMVERVILAGNFGSFLDLEQAITIGLLPDLPRERFYFIGNASLLGARLAAFSAEAVKEMERVANMMTHFELSAHPGYMDYYVSALFLPHTNIDLFPTVKELLAGREGS</sequence>
<dbReference type="InterPro" id="IPR027980">
    <property type="entry name" value="RACo_C"/>
</dbReference>
<protein>
    <submittedName>
        <fullName evidence="2">DUF4445 domain-containing protein</fullName>
    </submittedName>
</protein>
<dbReference type="Pfam" id="PF14574">
    <property type="entry name" value="RACo_C_ter"/>
    <property type="match status" value="1"/>
</dbReference>
<dbReference type="Pfam" id="PF17651">
    <property type="entry name" value="Raco_middle"/>
    <property type="match status" value="1"/>
</dbReference>
<dbReference type="Gene3D" id="3.10.20.880">
    <property type="match status" value="1"/>
</dbReference>
<dbReference type="SUPFAM" id="SSF54292">
    <property type="entry name" value="2Fe-2S ferredoxin-like"/>
    <property type="match status" value="1"/>
</dbReference>
<evidence type="ECO:0000259" key="1">
    <source>
        <dbReference type="PROSITE" id="PS51085"/>
    </source>
</evidence>
<dbReference type="InterPro" id="IPR040506">
    <property type="entry name" value="RACo_linker"/>
</dbReference>
<dbReference type="AlphaFoldDB" id="A0A7V5P006"/>
<dbReference type="InterPro" id="IPR052911">
    <property type="entry name" value="Corrinoid_activation_enz"/>
</dbReference>